<accession>A0ABY6L323</accession>
<protein>
    <submittedName>
        <fullName evidence="3">LRP6</fullName>
    </submittedName>
</protein>
<keyword evidence="4" id="KW-1185">Reference proteome</keyword>
<dbReference type="SMART" id="SM00135">
    <property type="entry name" value="LY"/>
    <property type="match status" value="4"/>
</dbReference>
<dbReference type="Gene3D" id="2.120.10.30">
    <property type="entry name" value="TolB, C-terminal domain"/>
    <property type="match status" value="1"/>
</dbReference>
<organism evidence="3 4">
    <name type="scientific">Cordylochernes scorpioides</name>
    <dbReference type="NCBI Taxonomy" id="51811"/>
    <lineage>
        <taxon>Eukaryota</taxon>
        <taxon>Metazoa</taxon>
        <taxon>Ecdysozoa</taxon>
        <taxon>Arthropoda</taxon>
        <taxon>Chelicerata</taxon>
        <taxon>Arachnida</taxon>
        <taxon>Pseudoscorpiones</taxon>
        <taxon>Cheliferoidea</taxon>
        <taxon>Chernetidae</taxon>
        <taxon>Cordylochernes</taxon>
    </lineage>
</organism>
<evidence type="ECO:0000256" key="2">
    <source>
        <dbReference type="PROSITE-ProRule" id="PRU00461"/>
    </source>
</evidence>
<evidence type="ECO:0000313" key="4">
    <source>
        <dbReference type="Proteomes" id="UP001235939"/>
    </source>
</evidence>
<proteinExistence type="predicted"/>
<dbReference type="Pfam" id="PF00058">
    <property type="entry name" value="Ldl_recept_b"/>
    <property type="match status" value="3"/>
</dbReference>
<name>A0ABY6L323_9ARAC</name>
<dbReference type="InterPro" id="IPR000033">
    <property type="entry name" value="LDLR_classB_rpt"/>
</dbReference>
<dbReference type="InterPro" id="IPR011042">
    <property type="entry name" value="6-blade_b-propeller_TolB-like"/>
</dbReference>
<sequence>MTDPEPYLIFANRGDIRRVDMTGKDYRLVVRSPGGATATAVDFHWAQGRVVWADVGAVRSARLTDGGDVRLLASGPPGSRLGGLAVDWTGRLYWTDAGAARIYVSRLDGAHRKTLIWRDLHKPRALVVHPLIAAMFWSDWGASPRIERAAMDGSGRRAIVSSRLAWPNGLAIDLPAERLYWADAKHHIIESAGLDGQNRRRVLDSGTSLSLDVSFRSEEFGIE</sequence>
<feature type="repeat" description="LDL-receptor class B" evidence="2">
    <location>
        <begin position="177"/>
        <end position="219"/>
    </location>
</feature>
<dbReference type="PANTHER" id="PTHR46513">
    <property type="entry name" value="VITELLOGENIN RECEPTOR-LIKE PROTEIN-RELATED-RELATED"/>
    <property type="match status" value="1"/>
</dbReference>
<feature type="repeat" description="LDL-receptor class B" evidence="2">
    <location>
        <begin position="133"/>
        <end position="176"/>
    </location>
</feature>
<dbReference type="PANTHER" id="PTHR46513:SF13">
    <property type="entry name" value="EGF-LIKE DOMAIN-CONTAINING PROTEIN"/>
    <property type="match status" value="1"/>
</dbReference>
<dbReference type="EMBL" id="CP092874">
    <property type="protein sequence ID" value="UYV74686.1"/>
    <property type="molecule type" value="Genomic_DNA"/>
</dbReference>
<evidence type="ECO:0000256" key="1">
    <source>
        <dbReference type="ARBA" id="ARBA00022536"/>
    </source>
</evidence>
<evidence type="ECO:0000313" key="3">
    <source>
        <dbReference type="EMBL" id="UYV74686.1"/>
    </source>
</evidence>
<dbReference type="InterPro" id="IPR050778">
    <property type="entry name" value="Cueball_EGF_LRP_Nidogen"/>
</dbReference>
<reference evidence="3 4" key="1">
    <citation type="submission" date="2022-01" db="EMBL/GenBank/DDBJ databases">
        <title>A chromosomal length assembly of Cordylochernes scorpioides.</title>
        <authorList>
            <person name="Zeh D."/>
            <person name="Zeh J."/>
        </authorList>
    </citation>
    <scope>NUCLEOTIDE SEQUENCE [LARGE SCALE GENOMIC DNA]</scope>
    <source>
        <strain evidence="3">IN4F17</strain>
        <tissue evidence="3">Whole Body</tissue>
    </source>
</reference>
<feature type="repeat" description="LDL-receptor class B" evidence="2">
    <location>
        <begin position="90"/>
        <end position="132"/>
    </location>
</feature>
<gene>
    <name evidence="3" type="ORF">LAZ67_12000540</name>
</gene>
<dbReference type="SUPFAM" id="SSF63825">
    <property type="entry name" value="YWTD domain"/>
    <property type="match status" value="1"/>
</dbReference>
<dbReference type="PROSITE" id="PS51120">
    <property type="entry name" value="LDLRB"/>
    <property type="match status" value="3"/>
</dbReference>
<keyword evidence="1" id="KW-0245">EGF-like domain</keyword>
<dbReference type="Proteomes" id="UP001235939">
    <property type="component" value="Chromosome 12"/>
</dbReference>